<dbReference type="OrthoDB" id="3365698at2759"/>
<protein>
    <submittedName>
        <fullName evidence="1">Uncharacterized protein</fullName>
    </submittedName>
</protein>
<reference evidence="1 2" key="1">
    <citation type="journal article" date="2015" name="Fungal Genet. Biol.">
        <title>Evolution of novel wood decay mechanisms in Agaricales revealed by the genome sequences of Fistulina hepatica and Cylindrobasidium torrendii.</title>
        <authorList>
            <person name="Floudas D."/>
            <person name="Held B.W."/>
            <person name="Riley R."/>
            <person name="Nagy L.G."/>
            <person name="Koehler G."/>
            <person name="Ransdell A.S."/>
            <person name="Younus H."/>
            <person name="Chow J."/>
            <person name="Chiniquy J."/>
            <person name="Lipzen A."/>
            <person name="Tritt A."/>
            <person name="Sun H."/>
            <person name="Haridas S."/>
            <person name="LaButti K."/>
            <person name="Ohm R.A."/>
            <person name="Kues U."/>
            <person name="Blanchette R.A."/>
            <person name="Grigoriev I.V."/>
            <person name="Minto R.E."/>
            <person name="Hibbett D.S."/>
        </authorList>
    </citation>
    <scope>NUCLEOTIDE SEQUENCE [LARGE SCALE GENOMIC DNA]</scope>
    <source>
        <strain evidence="1 2">ATCC 64428</strain>
    </source>
</reference>
<dbReference type="Proteomes" id="UP000054144">
    <property type="component" value="Unassembled WGS sequence"/>
</dbReference>
<dbReference type="EMBL" id="KN882027">
    <property type="protein sequence ID" value="KIY46590.1"/>
    <property type="molecule type" value="Genomic_DNA"/>
</dbReference>
<dbReference type="AlphaFoldDB" id="A0A0D7A779"/>
<proteinExistence type="predicted"/>
<accession>A0A0D7A779</accession>
<sequence length="515" mass="58356">MPIESKQKESELEAGTARAEICRDLRTTAVVAPPHSGIDLGLRAAFACSSLCIHAQNCPLHALRSMHSPICRLPVELLCEVFLTATSGSVLFEFPRDGIKSRPVLGQRRTSPQRLALMVSHVCALWRDVSHKQTELWRTIEVVGPYQGDVYLTRLAAELSAPRTLSIVLHSDPVYQRGSDASRQSWRMRLMGEKVFDIMVLHTHRWKKLYIHSTRLDRLETLRAADLTCLEEVSIYGAVWGHITRPLVDTISHAPRLHTLALHDFFKDANLFDHDFTALRAICIGDNPLTILDCFHVLERCDRLEHFRGRVINNTGDPVHLPILMCRFLRKLEIGFSCDPHALFDALVLPGLESLFLEHCGFLEAPPVSFVPSLFERCKFQLREFTIRSVSDSADECVRNLLSSPVVASGLQKLEVFNLRVQCSDRTMQLLTMTRESGIMPRLRALHAGVGLDCTEETYMKMVKSRWSSVPCPTRTLRQFNLRHSEGGYFCKCLCALEKEGVVNYSAEDHYAFFN</sequence>
<name>A0A0D7A779_9AGAR</name>
<keyword evidence="2" id="KW-1185">Reference proteome</keyword>
<dbReference type="Gene3D" id="3.80.10.10">
    <property type="entry name" value="Ribonuclease Inhibitor"/>
    <property type="match status" value="1"/>
</dbReference>
<gene>
    <name evidence="1" type="ORF">FISHEDRAFT_75509</name>
</gene>
<dbReference type="InterPro" id="IPR032675">
    <property type="entry name" value="LRR_dom_sf"/>
</dbReference>
<evidence type="ECO:0000313" key="2">
    <source>
        <dbReference type="Proteomes" id="UP000054144"/>
    </source>
</evidence>
<evidence type="ECO:0000313" key="1">
    <source>
        <dbReference type="EMBL" id="KIY46590.1"/>
    </source>
</evidence>
<dbReference type="SUPFAM" id="SSF52047">
    <property type="entry name" value="RNI-like"/>
    <property type="match status" value="1"/>
</dbReference>
<organism evidence="1 2">
    <name type="scientific">Fistulina hepatica ATCC 64428</name>
    <dbReference type="NCBI Taxonomy" id="1128425"/>
    <lineage>
        <taxon>Eukaryota</taxon>
        <taxon>Fungi</taxon>
        <taxon>Dikarya</taxon>
        <taxon>Basidiomycota</taxon>
        <taxon>Agaricomycotina</taxon>
        <taxon>Agaricomycetes</taxon>
        <taxon>Agaricomycetidae</taxon>
        <taxon>Agaricales</taxon>
        <taxon>Fistulinaceae</taxon>
        <taxon>Fistulina</taxon>
    </lineage>
</organism>